<name>A0AAV8QSE7_ENSVE</name>
<evidence type="ECO:0000313" key="1">
    <source>
        <dbReference type="EMBL" id="KAJ8479477.1"/>
    </source>
</evidence>
<reference evidence="1 2" key="1">
    <citation type="submission" date="2022-12" db="EMBL/GenBank/DDBJ databases">
        <title>Chromosome-scale assembly of the Ensete ventricosum genome.</title>
        <authorList>
            <person name="Dussert Y."/>
            <person name="Stocks J."/>
            <person name="Wendawek A."/>
            <person name="Woldeyes F."/>
            <person name="Nichols R.A."/>
            <person name="Borrell J.S."/>
        </authorList>
    </citation>
    <scope>NUCLEOTIDE SEQUENCE [LARGE SCALE GENOMIC DNA]</scope>
    <source>
        <strain evidence="2">cv. Maze</strain>
        <tissue evidence="1">Seeds</tissue>
    </source>
</reference>
<proteinExistence type="predicted"/>
<gene>
    <name evidence="1" type="ORF">OPV22_023204</name>
</gene>
<dbReference type="AlphaFoldDB" id="A0AAV8QSE7"/>
<comment type="caution">
    <text evidence="1">The sequence shown here is derived from an EMBL/GenBank/DDBJ whole genome shotgun (WGS) entry which is preliminary data.</text>
</comment>
<organism evidence="1 2">
    <name type="scientific">Ensete ventricosum</name>
    <name type="common">Abyssinian banana</name>
    <name type="synonym">Musa ensete</name>
    <dbReference type="NCBI Taxonomy" id="4639"/>
    <lineage>
        <taxon>Eukaryota</taxon>
        <taxon>Viridiplantae</taxon>
        <taxon>Streptophyta</taxon>
        <taxon>Embryophyta</taxon>
        <taxon>Tracheophyta</taxon>
        <taxon>Spermatophyta</taxon>
        <taxon>Magnoliopsida</taxon>
        <taxon>Liliopsida</taxon>
        <taxon>Zingiberales</taxon>
        <taxon>Musaceae</taxon>
        <taxon>Ensete</taxon>
    </lineage>
</organism>
<dbReference type="EMBL" id="JAQQAF010000006">
    <property type="protein sequence ID" value="KAJ8479477.1"/>
    <property type="molecule type" value="Genomic_DNA"/>
</dbReference>
<accession>A0AAV8QSE7</accession>
<evidence type="ECO:0000313" key="2">
    <source>
        <dbReference type="Proteomes" id="UP001222027"/>
    </source>
</evidence>
<keyword evidence="2" id="KW-1185">Reference proteome</keyword>
<protein>
    <submittedName>
        <fullName evidence="1">Uncharacterized protein</fullName>
    </submittedName>
</protein>
<sequence>MFSQHLLQSADEDQSHGTINVNFSTTCVRLFRASMPLAPSVFESSSMSVKLKSRRLPAWRCSKASV</sequence>
<dbReference type="Proteomes" id="UP001222027">
    <property type="component" value="Unassembled WGS sequence"/>
</dbReference>